<evidence type="ECO:0000256" key="3">
    <source>
        <dbReference type="ARBA" id="ARBA00022771"/>
    </source>
</evidence>
<comment type="similarity">
    <text evidence="6">Belongs to the BCD1 family.</text>
</comment>
<dbReference type="CDD" id="cd23023">
    <property type="entry name" value="zf-HIT_BCD1"/>
    <property type="match status" value="1"/>
</dbReference>
<evidence type="ECO:0000259" key="9">
    <source>
        <dbReference type="PROSITE" id="PS51083"/>
    </source>
</evidence>
<keyword evidence="11" id="KW-1185">Reference proteome</keyword>
<keyword evidence="3 7" id="KW-0863">Zinc-finger</keyword>
<accession>A0AAW2YYI8</accession>
<dbReference type="PROSITE" id="PS51083">
    <property type="entry name" value="ZF_HIT"/>
    <property type="match status" value="1"/>
</dbReference>
<comment type="function">
    <text evidence="5">Required for box C/D snoRNAs accumulation involved in snoRNA processing, snoRNA transport to the nucleolus and ribosome biogenesis.</text>
</comment>
<dbReference type="Proteomes" id="UP001431209">
    <property type="component" value="Unassembled WGS sequence"/>
</dbReference>
<dbReference type="GO" id="GO:0000463">
    <property type="term" value="P:maturation of LSU-rRNA from tricistronic rRNA transcript (SSU-rRNA, 5.8S rRNA, LSU-rRNA)"/>
    <property type="evidence" value="ECO:0007669"/>
    <property type="project" value="TreeGrafter"/>
</dbReference>
<evidence type="ECO:0000313" key="11">
    <source>
        <dbReference type="Proteomes" id="UP001431209"/>
    </source>
</evidence>
<dbReference type="GO" id="GO:0000492">
    <property type="term" value="P:box C/D snoRNP assembly"/>
    <property type="evidence" value="ECO:0007669"/>
    <property type="project" value="TreeGrafter"/>
</dbReference>
<sequence length="398" mass="46439">MTDEIPHNTEEKVDINVNTNINEEQNEEKINTEKEPPLKKNRLGPCQVCSTNESKYTCPGCSIHFCNLSCSKKHKEDTKCTGKRDVTKFVELSKFDLNTLRSDAKLKSDRSERSRKADNIDDHTFQFHPAHVKFVQRRIHERSIHMQLMPQGMTRRERNTTQYKNKEDKVFWRIELIFDQQLDENNNKVEVYEKHVDENVSLNTFLLQYIDASSVSVTGDSVGTSTLITHATTRDKLKNYTDRLAENNTSTCPFSFFMLVERKPPSSKPNEVLYYELDGSKSLRNSLVDKIVVEFPIIHVVLPSEKQSYQVITQEQIQETLQELKDRINERKEKKKQFQERKEQHEQKIAERQEKYQQSKNDNQRGSDTHRGRGRGNFVQRGRGRGGGQYNNSRGGHK</sequence>
<keyword evidence="2" id="KW-0479">Metal-binding</keyword>
<dbReference type="SUPFAM" id="SSF144232">
    <property type="entry name" value="HIT/MYND zinc finger-like"/>
    <property type="match status" value="1"/>
</dbReference>
<evidence type="ECO:0000256" key="7">
    <source>
        <dbReference type="PROSITE-ProRule" id="PRU00453"/>
    </source>
</evidence>
<dbReference type="Pfam" id="PF04438">
    <property type="entry name" value="zf-HIT"/>
    <property type="match status" value="1"/>
</dbReference>
<dbReference type="GO" id="GO:0005634">
    <property type="term" value="C:nucleus"/>
    <property type="evidence" value="ECO:0007669"/>
    <property type="project" value="TreeGrafter"/>
</dbReference>
<proteinExistence type="inferred from homology"/>
<dbReference type="AlphaFoldDB" id="A0AAW2YYI8"/>
<dbReference type="EMBL" id="JAOPGA020000814">
    <property type="protein sequence ID" value="KAL0482074.1"/>
    <property type="molecule type" value="Genomic_DNA"/>
</dbReference>
<dbReference type="Pfam" id="PF25790">
    <property type="entry name" value="BCD1"/>
    <property type="match status" value="1"/>
</dbReference>
<keyword evidence="4" id="KW-0862">Zinc</keyword>
<feature type="compositionally biased region" description="Basic and acidic residues" evidence="8">
    <location>
        <begin position="332"/>
        <end position="371"/>
    </location>
</feature>
<gene>
    <name evidence="10" type="ORF">AKO1_013245</name>
</gene>
<evidence type="ECO:0000256" key="2">
    <source>
        <dbReference type="ARBA" id="ARBA00022723"/>
    </source>
</evidence>
<protein>
    <submittedName>
        <fullName evidence="10">Box C/D snoRNA protein 1</fullName>
    </submittedName>
</protein>
<evidence type="ECO:0000256" key="5">
    <source>
        <dbReference type="ARBA" id="ARBA00049598"/>
    </source>
</evidence>
<name>A0AAW2YYI8_9EUKA</name>
<dbReference type="InterPro" id="IPR007529">
    <property type="entry name" value="Znf_HIT"/>
</dbReference>
<dbReference type="PANTHER" id="PTHR13483">
    <property type="entry name" value="BOX C_D SNORNA PROTEIN 1-RELATED"/>
    <property type="match status" value="1"/>
</dbReference>
<feature type="domain" description="HIT-type" evidence="9">
    <location>
        <begin position="46"/>
        <end position="80"/>
    </location>
</feature>
<evidence type="ECO:0000313" key="10">
    <source>
        <dbReference type="EMBL" id="KAL0482074.1"/>
    </source>
</evidence>
<dbReference type="InterPro" id="IPR051639">
    <property type="entry name" value="BCD1"/>
</dbReference>
<dbReference type="GO" id="GO:0070761">
    <property type="term" value="C:pre-snoRNP complex"/>
    <property type="evidence" value="ECO:0007669"/>
    <property type="project" value="TreeGrafter"/>
</dbReference>
<dbReference type="GO" id="GO:0048254">
    <property type="term" value="P:snoRNA localization"/>
    <property type="evidence" value="ECO:0007669"/>
    <property type="project" value="TreeGrafter"/>
</dbReference>
<dbReference type="GO" id="GO:0008270">
    <property type="term" value="F:zinc ion binding"/>
    <property type="evidence" value="ECO:0007669"/>
    <property type="project" value="UniProtKB-UniRule"/>
</dbReference>
<dbReference type="Gene3D" id="3.30.60.190">
    <property type="match status" value="1"/>
</dbReference>
<comment type="caution">
    <text evidence="10">The sequence shown here is derived from an EMBL/GenBank/DDBJ whole genome shotgun (WGS) entry which is preliminary data.</text>
</comment>
<reference evidence="10 11" key="1">
    <citation type="submission" date="2024-03" db="EMBL/GenBank/DDBJ databases">
        <title>The Acrasis kona genome and developmental transcriptomes reveal deep origins of eukaryotic multicellular pathways.</title>
        <authorList>
            <person name="Sheikh S."/>
            <person name="Fu C.-J."/>
            <person name="Brown M.W."/>
            <person name="Baldauf S.L."/>
        </authorList>
    </citation>
    <scope>NUCLEOTIDE SEQUENCE [LARGE SCALE GENOMIC DNA]</scope>
    <source>
        <strain evidence="10 11">ATCC MYA-3509</strain>
    </source>
</reference>
<dbReference type="InterPro" id="IPR057721">
    <property type="entry name" value="BCD1_alpha/beta"/>
</dbReference>
<evidence type="ECO:0000256" key="4">
    <source>
        <dbReference type="ARBA" id="ARBA00022833"/>
    </source>
</evidence>
<keyword evidence="1" id="KW-0597">Phosphoprotein</keyword>
<evidence type="ECO:0000256" key="1">
    <source>
        <dbReference type="ARBA" id="ARBA00022553"/>
    </source>
</evidence>
<evidence type="ECO:0000256" key="8">
    <source>
        <dbReference type="SAM" id="MobiDB-lite"/>
    </source>
</evidence>
<feature type="region of interest" description="Disordered" evidence="8">
    <location>
        <begin position="332"/>
        <end position="398"/>
    </location>
</feature>
<dbReference type="PANTHER" id="PTHR13483:SF3">
    <property type="entry name" value="BOX C_D SNORNA PROTEIN 1"/>
    <property type="match status" value="1"/>
</dbReference>
<organism evidence="10 11">
    <name type="scientific">Acrasis kona</name>
    <dbReference type="NCBI Taxonomy" id="1008807"/>
    <lineage>
        <taxon>Eukaryota</taxon>
        <taxon>Discoba</taxon>
        <taxon>Heterolobosea</taxon>
        <taxon>Tetramitia</taxon>
        <taxon>Eutetramitia</taxon>
        <taxon>Acrasidae</taxon>
        <taxon>Acrasis</taxon>
    </lineage>
</organism>
<evidence type="ECO:0000256" key="6">
    <source>
        <dbReference type="ARBA" id="ARBA00049654"/>
    </source>
</evidence>